<dbReference type="RefSeq" id="WP_343766885.1">
    <property type="nucleotide sequence ID" value="NZ_BAAACF010000001.1"/>
</dbReference>
<comment type="subcellular location">
    <subcellularLocation>
        <location evidence="1">Cell membrane</location>
        <topology evidence="1">Multi-pass membrane protein</topology>
    </subcellularLocation>
</comment>
<dbReference type="SUPFAM" id="SSF103473">
    <property type="entry name" value="MFS general substrate transporter"/>
    <property type="match status" value="1"/>
</dbReference>
<feature type="transmembrane region" description="Helical" evidence="7">
    <location>
        <begin position="322"/>
        <end position="347"/>
    </location>
</feature>
<dbReference type="InterPro" id="IPR011701">
    <property type="entry name" value="MFS"/>
</dbReference>
<evidence type="ECO:0000256" key="2">
    <source>
        <dbReference type="ARBA" id="ARBA00022448"/>
    </source>
</evidence>
<feature type="transmembrane region" description="Helical" evidence="7">
    <location>
        <begin position="12"/>
        <end position="37"/>
    </location>
</feature>
<reference evidence="9 10" key="1">
    <citation type="journal article" date="2019" name="Int. J. Syst. Evol. Microbiol.">
        <title>The Global Catalogue of Microorganisms (GCM) 10K type strain sequencing project: providing services to taxonomists for standard genome sequencing and annotation.</title>
        <authorList>
            <consortium name="The Broad Institute Genomics Platform"/>
            <consortium name="The Broad Institute Genome Sequencing Center for Infectious Disease"/>
            <person name="Wu L."/>
            <person name="Ma J."/>
        </authorList>
    </citation>
    <scope>NUCLEOTIDE SEQUENCE [LARGE SCALE GENOMIC DNA]</scope>
    <source>
        <strain evidence="9 10">JCM 1405</strain>
    </source>
</reference>
<dbReference type="Proteomes" id="UP001500339">
    <property type="component" value="Unassembled WGS sequence"/>
</dbReference>
<dbReference type="Pfam" id="PF07690">
    <property type="entry name" value="MFS_1"/>
    <property type="match status" value="1"/>
</dbReference>
<evidence type="ECO:0000313" key="9">
    <source>
        <dbReference type="EMBL" id="GAA0719606.1"/>
    </source>
</evidence>
<evidence type="ECO:0000256" key="6">
    <source>
        <dbReference type="ARBA" id="ARBA00023136"/>
    </source>
</evidence>
<feature type="transmembrane region" description="Helical" evidence="7">
    <location>
        <begin position="223"/>
        <end position="247"/>
    </location>
</feature>
<evidence type="ECO:0000256" key="7">
    <source>
        <dbReference type="SAM" id="Phobius"/>
    </source>
</evidence>
<feature type="transmembrane region" description="Helical" evidence="7">
    <location>
        <begin position="104"/>
        <end position="124"/>
    </location>
</feature>
<evidence type="ECO:0000256" key="1">
    <source>
        <dbReference type="ARBA" id="ARBA00004651"/>
    </source>
</evidence>
<feature type="transmembrane region" description="Helical" evidence="7">
    <location>
        <begin position="259"/>
        <end position="278"/>
    </location>
</feature>
<keyword evidence="4 7" id="KW-0812">Transmembrane</keyword>
<accession>A0ABN1IQW6</accession>
<organism evidence="9 10">
    <name type="scientific">Clostridium malenominatum</name>
    <dbReference type="NCBI Taxonomy" id="1539"/>
    <lineage>
        <taxon>Bacteria</taxon>
        <taxon>Bacillati</taxon>
        <taxon>Bacillota</taxon>
        <taxon>Clostridia</taxon>
        <taxon>Eubacteriales</taxon>
        <taxon>Clostridiaceae</taxon>
        <taxon>Clostridium</taxon>
    </lineage>
</organism>
<keyword evidence="10" id="KW-1185">Reference proteome</keyword>
<keyword evidence="3" id="KW-1003">Cell membrane</keyword>
<feature type="transmembrane region" description="Helical" evidence="7">
    <location>
        <begin position="145"/>
        <end position="165"/>
    </location>
</feature>
<feature type="domain" description="Major facilitator superfamily (MFS) profile" evidence="8">
    <location>
        <begin position="222"/>
        <end position="419"/>
    </location>
</feature>
<evidence type="ECO:0000256" key="3">
    <source>
        <dbReference type="ARBA" id="ARBA00022475"/>
    </source>
</evidence>
<feature type="transmembrane region" description="Helical" evidence="7">
    <location>
        <begin position="171"/>
        <end position="192"/>
    </location>
</feature>
<gene>
    <name evidence="9" type="ORF">GCM10008905_07870</name>
</gene>
<dbReference type="PANTHER" id="PTHR43266:SF9">
    <property type="entry name" value="PERMEASE, MAJOR FACILITATOR SUPERFAMILY-RELATED"/>
    <property type="match status" value="1"/>
</dbReference>
<feature type="transmembrane region" description="Helical" evidence="7">
    <location>
        <begin position="43"/>
        <end position="64"/>
    </location>
</feature>
<keyword evidence="2" id="KW-0813">Transport</keyword>
<comment type="caution">
    <text evidence="9">The sequence shown here is derived from an EMBL/GenBank/DDBJ whole genome shotgun (WGS) entry which is preliminary data.</text>
</comment>
<feature type="transmembrane region" description="Helical" evidence="7">
    <location>
        <begin position="388"/>
        <end position="406"/>
    </location>
</feature>
<dbReference type="PROSITE" id="PS50850">
    <property type="entry name" value="MFS"/>
    <property type="match status" value="1"/>
</dbReference>
<keyword evidence="5 7" id="KW-1133">Transmembrane helix</keyword>
<feature type="transmembrane region" description="Helical" evidence="7">
    <location>
        <begin position="290"/>
        <end position="316"/>
    </location>
</feature>
<name>A0ABN1IQW6_9CLOT</name>
<evidence type="ECO:0000259" key="8">
    <source>
        <dbReference type="PROSITE" id="PS50850"/>
    </source>
</evidence>
<dbReference type="InterPro" id="IPR020846">
    <property type="entry name" value="MFS_dom"/>
</dbReference>
<feature type="transmembrane region" description="Helical" evidence="7">
    <location>
        <begin position="359"/>
        <end position="382"/>
    </location>
</feature>
<dbReference type="InterPro" id="IPR036259">
    <property type="entry name" value="MFS_trans_sf"/>
</dbReference>
<evidence type="ECO:0000313" key="10">
    <source>
        <dbReference type="Proteomes" id="UP001500339"/>
    </source>
</evidence>
<proteinExistence type="predicted"/>
<dbReference type="Gene3D" id="1.20.1250.20">
    <property type="entry name" value="MFS general substrate transporter like domains"/>
    <property type="match status" value="2"/>
</dbReference>
<evidence type="ECO:0000256" key="4">
    <source>
        <dbReference type="ARBA" id="ARBA00022692"/>
    </source>
</evidence>
<dbReference type="CDD" id="cd06173">
    <property type="entry name" value="MFS_MefA_like"/>
    <property type="match status" value="1"/>
</dbReference>
<evidence type="ECO:0000256" key="5">
    <source>
        <dbReference type="ARBA" id="ARBA00022989"/>
    </source>
</evidence>
<sequence>MRAINVERSNFILFSLGKFISIFGASIYTFAMGLYVLKITGSGLNFATNLILSIIPMIIINPIAGVMADRLDKKKLVVLMDLANGTLLLGLYVLSSMYGLKINMIYASTFIMTIFTTIFGISFETAKPNIVSDKRLMSINSISKIIDSTSSILGPMIGGIVFSFMDIKFFIIFNGVCFILSGVSEIFIDFNFNCKNLDERIEKVNLFSDIVEGFKYMRERRSLVSLFIIFISLNFFMGLSISIPLPFILNNVLNFTSKYYGISQGALPIGMILGAVFVKGVSEKYPYRQILMMTSIVLSICMILIGLPTLVINIQFSSRIYLIYYCTILMFTGIAISLIDIPLMYMLQRIITDEYRGRVLSLGISIAKIILPVALIISGLLVNSIPTYVLTFTGGILLSVIIIFVLRVNNSLKDFTLEQ</sequence>
<dbReference type="EMBL" id="BAAACF010000001">
    <property type="protein sequence ID" value="GAA0719606.1"/>
    <property type="molecule type" value="Genomic_DNA"/>
</dbReference>
<keyword evidence="6 7" id="KW-0472">Membrane</keyword>
<dbReference type="PANTHER" id="PTHR43266">
    <property type="entry name" value="MACROLIDE-EFFLUX PROTEIN"/>
    <property type="match status" value="1"/>
</dbReference>
<protein>
    <submittedName>
        <fullName evidence="9">MFS transporter</fullName>
    </submittedName>
</protein>
<feature type="transmembrane region" description="Helical" evidence="7">
    <location>
        <begin position="76"/>
        <end position="98"/>
    </location>
</feature>